<protein>
    <submittedName>
        <fullName evidence="2">BQ5605_C007g04466 protein</fullName>
    </submittedName>
</protein>
<dbReference type="AlphaFoldDB" id="A0A2X0MA22"/>
<dbReference type="SUPFAM" id="SSF57184">
    <property type="entry name" value="Growth factor receptor domain"/>
    <property type="match status" value="1"/>
</dbReference>
<dbReference type="EMBL" id="FQNC01000045">
    <property type="protein sequence ID" value="SGY60673.1"/>
    <property type="molecule type" value="Genomic_DNA"/>
</dbReference>
<dbReference type="STRING" id="796604.A0A2X0MA22"/>
<sequence>MPGLAALIVLVLQCTQLAEAVPSGLMPRRGTAFSALMTDRMKQCQPATIEFANSGNVRPLTVAIMLYDKVPAKLRTDKSLPPAQTTLKTIQGLGPLQTFTVKKRDYDPLTFTAVAKRGDNIEVFAFFLNGTGQNMWLDRTIQTGSSSACLPATCSSSQYLNPTNNTCASCSSLFTNSTSCTAVAPTSCSYGVVSGNMCVAKKCSAREYLGPKATSCLSCPDPSARSCDANGKSTLCSVGSVVNGECESVICLNATYLASNGRRCLPCPANATICDNAGQATQCSYGVPSQGKCLPIICSNGYQSPNANTCCFDPFATNCTDPNTPTSCAWGYLLNTDQNGTHCEGTYASRFGNATYKYLSTASVSKTIEASNVLDCARSAHDQSIVFPWVYMWSQEAVADVHCKLVPGGDPQLTTTTQGKGFDVGISGTCAQNADWSWSPAPSSCAEIWIGQ</sequence>
<evidence type="ECO:0000313" key="2">
    <source>
        <dbReference type="EMBL" id="SGY60673.1"/>
    </source>
</evidence>
<accession>A0A2X0MA22</accession>
<feature type="chain" id="PRO_5015898339" evidence="1">
    <location>
        <begin position="21"/>
        <end position="452"/>
    </location>
</feature>
<gene>
    <name evidence="2" type="primary">BQ5605_C007g04466</name>
    <name evidence="2" type="ORF">BQ5605_C007G04466</name>
</gene>
<dbReference type="Proteomes" id="UP000249464">
    <property type="component" value="Unassembled WGS sequence"/>
</dbReference>
<dbReference type="InterPro" id="IPR009030">
    <property type="entry name" value="Growth_fac_rcpt_cys_sf"/>
</dbReference>
<proteinExistence type="predicted"/>
<feature type="signal peptide" evidence="1">
    <location>
        <begin position="1"/>
        <end position="20"/>
    </location>
</feature>
<name>A0A2X0MA22_9BASI</name>
<keyword evidence="3" id="KW-1185">Reference proteome</keyword>
<keyword evidence="1" id="KW-0732">Signal</keyword>
<evidence type="ECO:0000313" key="3">
    <source>
        <dbReference type="Proteomes" id="UP000249464"/>
    </source>
</evidence>
<evidence type="ECO:0000256" key="1">
    <source>
        <dbReference type="SAM" id="SignalP"/>
    </source>
</evidence>
<reference evidence="2 3" key="1">
    <citation type="submission" date="2016-11" db="EMBL/GenBank/DDBJ databases">
        <authorList>
            <person name="Jaros S."/>
            <person name="Januszkiewicz K."/>
            <person name="Wedrychowicz H."/>
        </authorList>
    </citation>
    <scope>NUCLEOTIDE SEQUENCE [LARGE SCALE GENOMIC DNA]</scope>
</reference>
<organism evidence="2 3">
    <name type="scientific">Microbotryum silenes-dioicae</name>
    <dbReference type="NCBI Taxonomy" id="796604"/>
    <lineage>
        <taxon>Eukaryota</taxon>
        <taxon>Fungi</taxon>
        <taxon>Dikarya</taxon>
        <taxon>Basidiomycota</taxon>
        <taxon>Pucciniomycotina</taxon>
        <taxon>Microbotryomycetes</taxon>
        <taxon>Microbotryales</taxon>
        <taxon>Microbotryaceae</taxon>
        <taxon>Microbotryum</taxon>
    </lineage>
</organism>